<protein>
    <submittedName>
        <fullName evidence="1">Uncharacterized protein</fullName>
    </submittedName>
</protein>
<reference evidence="1" key="1">
    <citation type="submission" date="2020-01" db="EMBL/GenBank/DDBJ databases">
        <authorList>
            <person name="Meier V. D."/>
            <person name="Meier V D."/>
        </authorList>
    </citation>
    <scope>NUCLEOTIDE SEQUENCE</scope>
    <source>
        <strain evidence="1">HLG_WM_MAG_10</strain>
    </source>
</reference>
<dbReference type="AlphaFoldDB" id="A0A6S6TV11"/>
<name>A0A6S6TV11_9BACT</name>
<proteinExistence type="predicted"/>
<accession>A0A6S6TV11</accession>
<evidence type="ECO:0000313" key="1">
    <source>
        <dbReference type="EMBL" id="CAA6818429.1"/>
    </source>
</evidence>
<gene>
    <name evidence="1" type="ORF">HELGO_WM17554</name>
</gene>
<dbReference type="EMBL" id="CACVAQ010000266">
    <property type="protein sequence ID" value="CAA6818429.1"/>
    <property type="molecule type" value="Genomic_DNA"/>
</dbReference>
<sequence length="86" mass="10318">SSTYKAKLRLVLFDNNQNEITCLLSNHKKWLFCKKKQEIAALTEPKTRIMLGRTYFYSLNSIKFRRHEIIKNNTFIGRLIEPYYCL</sequence>
<organism evidence="1">
    <name type="scientific">uncultured Aureispira sp</name>
    <dbReference type="NCBI Taxonomy" id="1331704"/>
    <lineage>
        <taxon>Bacteria</taxon>
        <taxon>Pseudomonadati</taxon>
        <taxon>Bacteroidota</taxon>
        <taxon>Saprospiria</taxon>
        <taxon>Saprospirales</taxon>
        <taxon>Saprospiraceae</taxon>
        <taxon>Aureispira</taxon>
        <taxon>environmental samples</taxon>
    </lineage>
</organism>
<feature type="non-terminal residue" evidence="1">
    <location>
        <position position="1"/>
    </location>
</feature>